<comment type="caution">
    <text evidence="1">The sequence shown here is derived from an EMBL/GenBank/DDBJ whole genome shotgun (WGS) entry which is preliminary data.</text>
</comment>
<organism evidence="1 2">
    <name type="scientific">Romboutsia timonensis</name>
    <dbReference type="NCBI Taxonomy" id="1776391"/>
    <lineage>
        <taxon>Bacteria</taxon>
        <taxon>Bacillati</taxon>
        <taxon>Bacillota</taxon>
        <taxon>Clostridia</taxon>
        <taxon>Peptostreptococcales</taxon>
        <taxon>Peptostreptococcaceae</taxon>
        <taxon>Romboutsia</taxon>
    </lineage>
</organism>
<accession>A0A921N3F0</accession>
<reference evidence="1" key="2">
    <citation type="submission" date="2021-09" db="EMBL/GenBank/DDBJ databases">
        <authorList>
            <person name="Gilroy R."/>
        </authorList>
    </citation>
    <scope>NUCLEOTIDE SEQUENCE</scope>
    <source>
        <strain evidence="1">1277</strain>
    </source>
</reference>
<evidence type="ECO:0000313" key="1">
    <source>
        <dbReference type="EMBL" id="HJG97439.1"/>
    </source>
</evidence>
<sequence>MKFKVGDIIEFCGQEFEVLECYDNISGRVRENCEDGCIINNFYWTYGGEECKLITK</sequence>
<dbReference type="EMBL" id="DYUB01000314">
    <property type="protein sequence ID" value="HJG97439.1"/>
    <property type="molecule type" value="Genomic_DNA"/>
</dbReference>
<dbReference type="Proteomes" id="UP000776700">
    <property type="component" value="Unassembled WGS sequence"/>
</dbReference>
<name>A0A921N3F0_9FIRM</name>
<evidence type="ECO:0000313" key="2">
    <source>
        <dbReference type="Proteomes" id="UP000776700"/>
    </source>
</evidence>
<proteinExistence type="predicted"/>
<reference evidence="1" key="1">
    <citation type="journal article" date="2021" name="PeerJ">
        <title>Extensive microbial diversity within the chicken gut microbiome revealed by metagenomics and culture.</title>
        <authorList>
            <person name="Gilroy R."/>
            <person name="Ravi A."/>
            <person name="Getino M."/>
            <person name="Pursley I."/>
            <person name="Horton D.L."/>
            <person name="Alikhan N.F."/>
            <person name="Baker D."/>
            <person name="Gharbi K."/>
            <person name="Hall N."/>
            <person name="Watson M."/>
            <person name="Adriaenssens E.M."/>
            <person name="Foster-Nyarko E."/>
            <person name="Jarju S."/>
            <person name="Secka A."/>
            <person name="Antonio M."/>
            <person name="Oren A."/>
            <person name="Chaudhuri R.R."/>
            <person name="La Ragione R."/>
            <person name="Hildebrand F."/>
            <person name="Pallen M.J."/>
        </authorList>
    </citation>
    <scope>NUCLEOTIDE SEQUENCE</scope>
    <source>
        <strain evidence="1">1277</strain>
    </source>
</reference>
<dbReference type="AlphaFoldDB" id="A0A921N3F0"/>
<protein>
    <submittedName>
        <fullName evidence="1">Uncharacterized protein</fullName>
    </submittedName>
</protein>
<gene>
    <name evidence="1" type="ORF">K8V90_10080</name>
</gene>